<accession>M6CG07</accession>
<name>M6CG07_9LEPT</name>
<evidence type="ECO:0000313" key="1">
    <source>
        <dbReference type="EMBL" id="EMJ90812.1"/>
    </source>
</evidence>
<reference evidence="1 2" key="1">
    <citation type="submission" date="2013-01" db="EMBL/GenBank/DDBJ databases">
        <authorList>
            <person name="Harkins D.M."/>
            <person name="Durkin A.S."/>
            <person name="Brinkac L.M."/>
            <person name="Haft D.H."/>
            <person name="Selengut J.D."/>
            <person name="Sanka R."/>
            <person name="DePew J."/>
            <person name="Purushe J."/>
            <person name="Galloway R.L."/>
            <person name="Vinetz J.M."/>
            <person name="Sutton G.G."/>
            <person name="Nierman W.C."/>
            <person name="Fouts D.E."/>
        </authorList>
    </citation>
    <scope>NUCLEOTIDE SEQUENCE [LARGE SCALE GENOMIC DNA]</scope>
    <source>
        <strain evidence="1 2">79601</strain>
    </source>
</reference>
<proteinExistence type="predicted"/>
<gene>
    <name evidence="1" type="ORF">LEP1GSC194_1097</name>
</gene>
<organism evidence="1 2">
    <name type="scientific">Leptospira alstonii serovar Sichuan str. 79601</name>
    <dbReference type="NCBI Taxonomy" id="1218565"/>
    <lineage>
        <taxon>Bacteria</taxon>
        <taxon>Pseudomonadati</taxon>
        <taxon>Spirochaetota</taxon>
        <taxon>Spirochaetia</taxon>
        <taxon>Leptospirales</taxon>
        <taxon>Leptospiraceae</taxon>
        <taxon>Leptospira</taxon>
    </lineage>
</organism>
<dbReference type="Proteomes" id="UP000011988">
    <property type="component" value="Unassembled WGS sequence"/>
</dbReference>
<sequence length="110" mass="11973">MKGFPVLGLIVFLALSCSAGQKVYLLSHGDWKGKKLPEVGNVKGELKRGEDCGFRYSLAKAFENALKDTKYDTILDAEITQSANMLIPLNCIAIQGFAFDSSEVQKEGGQ</sequence>
<protein>
    <submittedName>
        <fullName evidence="1">Putative lipoprotein</fullName>
    </submittedName>
</protein>
<dbReference type="EMBL" id="ANIK01000118">
    <property type="protein sequence ID" value="EMJ90812.1"/>
    <property type="molecule type" value="Genomic_DNA"/>
</dbReference>
<dbReference type="AlphaFoldDB" id="M6CG07"/>
<keyword evidence="1" id="KW-0449">Lipoprotein</keyword>
<dbReference type="PROSITE" id="PS51257">
    <property type="entry name" value="PROKAR_LIPOPROTEIN"/>
    <property type="match status" value="1"/>
</dbReference>
<evidence type="ECO:0000313" key="2">
    <source>
        <dbReference type="Proteomes" id="UP000011988"/>
    </source>
</evidence>
<comment type="caution">
    <text evidence="1">The sequence shown here is derived from an EMBL/GenBank/DDBJ whole genome shotgun (WGS) entry which is preliminary data.</text>
</comment>
<dbReference type="PATRIC" id="fig|1218565.3.peg.4378"/>